<reference evidence="1 2" key="1">
    <citation type="submission" date="2019-03" db="EMBL/GenBank/DDBJ databases">
        <title>Paracraurococcus aquatilis NE82 genome sequence.</title>
        <authorList>
            <person name="Zhao Y."/>
            <person name="Du Z."/>
        </authorList>
    </citation>
    <scope>NUCLEOTIDE SEQUENCE [LARGE SCALE GENOMIC DNA]</scope>
    <source>
        <strain evidence="1 2">NE82</strain>
    </source>
</reference>
<gene>
    <name evidence="1" type="ORF">EXY23_22540</name>
</gene>
<dbReference type="RefSeq" id="WP_132295131.1">
    <property type="nucleotide sequence ID" value="NZ_SKBM01000030.1"/>
</dbReference>
<dbReference type="SUPFAM" id="SSF53474">
    <property type="entry name" value="alpha/beta-Hydrolases"/>
    <property type="match status" value="1"/>
</dbReference>
<accession>A0A4R4D402</accession>
<proteinExistence type="predicted"/>
<dbReference type="InterPro" id="IPR029058">
    <property type="entry name" value="AB_hydrolase_fold"/>
</dbReference>
<organism evidence="1 2">
    <name type="scientific">Roseicella aquatilis</name>
    <dbReference type="NCBI Taxonomy" id="2527868"/>
    <lineage>
        <taxon>Bacteria</taxon>
        <taxon>Pseudomonadati</taxon>
        <taxon>Pseudomonadota</taxon>
        <taxon>Alphaproteobacteria</taxon>
        <taxon>Acetobacterales</taxon>
        <taxon>Roseomonadaceae</taxon>
        <taxon>Roseicella</taxon>
    </lineage>
</organism>
<dbReference type="EMBL" id="SKBM01000030">
    <property type="protein sequence ID" value="TCZ54984.1"/>
    <property type="molecule type" value="Genomic_DNA"/>
</dbReference>
<protein>
    <recommendedName>
        <fullName evidence="3">Fungal lipase-like domain-containing protein</fullName>
    </recommendedName>
</protein>
<dbReference type="Gene3D" id="3.40.50.1820">
    <property type="entry name" value="alpha/beta hydrolase"/>
    <property type="match status" value="1"/>
</dbReference>
<keyword evidence="2" id="KW-1185">Reference proteome</keyword>
<name>A0A4R4D402_9PROT</name>
<dbReference type="Proteomes" id="UP000295023">
    <property type="component" value="Unassembled WGS sequence"/>
</dbReference>
<dbReference type="OrthoDB" id="9816424at2"/>
<evidence type="ECO:0000313" key="1">
    <source>
        <dbReference type="EMBL" id="TCZ54984.1"/>
    </source>
</evidence>
<evidence type="ECO:0008006" key="3">
    <source>
        <dbReference type="Google" id="ProtNLM"/>
    </source>
</evidence>
<evidence type="ECO:0000313" key="2">
    <source>
        <dbReference type="Proteomes" id="UP000295023"/>
    </source>
</evidence>
<sequence length="435" mass="45542">MTSIRDYTLAQMADLAFQAAPASLPGGLAPLTAAQLGVVIDTAGESFANGVYASGNAAALVGSGILGGLNTLVVAFRGADDRQDSISTLQNPVVEYDRLAELVANVDRLAASGAYQQVAITGHSLGGSLAQIYMASHPAGTTPVNIIADTFGSPGALVADTSDPRITNFVVVDDPAVWLGENRESVGDAVAGSINPLARPVAEQIARTLPGLTVDDALNSIPSLTQNYENAGTTVNLPGKLGGTGPISSVTGLLQADPAQHAISLYIQEIGDAAFALPGRGDEPLFDPAWYLRVNGDVAAAGIDAQQHYDLHGWREGRDPTPFFDTQYYLANNPDVAAAGLDPFQHYGTHGWREGRDPNPYFDDGFYLANNPDVAAAGIDPLIHYIQYGWSEGRDPSAVFDTAGYLLANPDVAGAGVNPLRHYLEFGIAEGREIA</sequence>
<comment type="caution">
    <text evidence="1">The sequence shown here is derived from an EMBL/GenBank/DDBJ whole genome shotgun (WGS) entry which is preliminary data.</text>
</comment>
<dbReference type="Pfam" id="PF26363">
    <property type="entry name" value="Phospholipase-like"/>
    <property type="match status" value="1"/>
</dbReference>
<dbReference type="AlphaFoldDB" id="A0A4R4D402"/>